<dbReference type="GO" id="GO:0071539">
    <property type="term" value="P:protein localization to centrosome"/>
    <property type="evidence" value="ECO:0007669"/>
    <property type="project" value="InterPro"/>
</dbReference>
<reference evidence="3" key="3">
    <citation type="submission" date="2025-08" db="UniProtKB">
        <authorList>
            <consortium name="Ensembl"/>
        </authorList>
    </citation>
    <scope>IDENTIFICATION</scope>
</reference>
<dbReference type="Pfam" id="PF15717">
    <property type="entry name" value="PCM1_C"/>
    <property type="match status" value="1"/>
</dbReference>
<accession>H2XNX7</accession>
<dbReference type="InParanoid" id="H2XNX7"/>
<dbReference type="GO" id="GO:0034454">
    <property type="term" value="P:microtubule anchoring at centrosome"/>
    <property type="evidence" value="ECO:0007669"/>
    <property type="project" value="InterPro"/>
</dbReference>
<evidence type="ECO:0000259" key="2">
    <source>
        <dbReference type="Pfam" id="PF15717"/>
    </source>
</evidence>
<protein>
    <recommendedName>
        <fullName evidence="2">Pericentriolar material 1 protein C-terminal domain-containing protein</fullName>
    </recommendedName>
</protein>
<dbReference type="Ensembl" id="ENSCINT00000031256.1">
    <property type="protein sequence ID" value="ENSCINP00000031360.1"/>
    <property type="gene ID" value="ENSCING00000020877.1"/>
</dbReference>
<reference evidence="4" key="1">
    <citation type="journal article" date="2002" name="Science">
        <title>The draft genome of Ciona intestinalis: insights into chordate and vertebrate origins.</title>
        <authorList>
            <person name="Dehal P."/>
            <person name="Satou Y."/>
            <person name="Campbell R.K."/>
            <person name="Chapman J."/>
            <person name="Degnan B."/>
            <person name="De Tomaso A."/>
            <person name="Davidson B."/>
            <person name="Di Gregorio A."/>
            <person name="Gelpke M."/>
            <person name="Goodstein D.M."/>
            <person name="Harafuji N."/>
            <person name="Hastings K.E."/>
            <person name="Ho I."/>
            <person name="Hotta K."/>
            <person name="Huang W."/>
            <person name="Kawashima T."/>
            <person name="Lemaire P."/>
            <person name="Martinez D."/>
            <person name="Meinertzhagen I.A."/>
            <person name="Necula S."/>
            <person name="Nonaka M."/>
            <person name="Putnam N."/>
            <person name="Rash S."/>
            <person name="Saiga H."/>
            <person name="Satake M."/>
            <person name="Terry A."/>
            <person name="Yamada L."/>
            <person name="Wang H.G."/>
            <person name="Awazu S."/>
            <person name="Azumi K."/>
            <person name="Boore J."/>
            <person name="Branno M."/>
            <person name="Chin-Bow S."/>
            <person name="DeSantis R."/>
            <person name="Doyle S."/>
            <person name="Francino P."/>
            <person name="Keys D.N."/>
            <person name="Haga S."/>
            <person name="Hayashi H."/>
            <person name="Hino K."/>
            <person name="Imai K.S."/>
            <person name="Inaba K."/>
            <person name="Kano S."/>
            <person name="Kobayashi K."/>
            <person name="Kobayashi M."/>
            <person name="Lee B.I."/>
            <person name="Makabe K.W."/>
            <person name="Manohar C."/>
            <person name="Matassi G."/>
            <person name="Medina M."/>
            <person name="Mochizuki Y."/>
            <person name="Mount S."/>
            <person name="Morishita T."/>
            <person name="Miura S."/>
            <person name="Nakayama A."/>
            <person name="Nishizaka S."/>
            <person name="Nomoto H."/>
            <person name="Ohta F."/>
            <person name="Oishi K."/>
            <person name="Rigoutsos I."/>
            <person name="Sano M."/>
            <person name="Sasaki A."/>
            <person name="Sasakura Y."/>
            <person name="Shoguchi E."/>
            <person name="Shin-i T."/>
            <person name="Spagnuolo A."/>
            <person name="Stainier D."/>
            <person name="Suzuki M.M."/>
            <person name="Tassy O."/>
            <person name="Takatori N."/>
            <person name="Tokuoka M."/>
            <person name="Yagi K."/>
            <person name="Yoshizaki F."/>
            <person name="Wada S."/>
            <person name="Zhang C."/>
            <person name="Hyatt P.D."/>
            <person name="Larimer F."/>
            <person name="Detter C."/>
            <person name="Doggett N."/>
            <person name="Glavina T."/>
            <person name="Hawkins T."/>
            <person name="Richardson P."/>
            <person name="Lucas S."/>
            <person name="Kohara Y."/>
            <person name="Levine M."/>
            <person name="Satoh N."/>
            <person name="Rokhsar D.S."/>
        </authorList>
    </citation>
    <scope>NUCLEOTIDE SEQUENCE [LARGE SCALE GENOMIC DNA]</scope>
</reference>
<feature type="compositionally biased region" description="Polar residues" evidence="1">
    <location>
        <begin position="197"/>
        <end position="217"/>
    </location>
</feature>
<dbReference type="EMBL" id="EAAA01000669">
    <property type="status" value="NOT_ANNOTATED_CDS"/>
    <property type="molecule type" value="Genomic_DNA"/>
</dbReference>
<keyword evidence="4" id="KW-1185">Reference proteome</keyword>
<dbReference type="STRING" id="7719.ENSCINP00000031360"/>
<dbReference type="Proteomes" id="UP000008144">
    <property type="component" value="Chromosome 11"/>
</dbReference>
<proteinExistence type="predicted"/>
<feature type="region of interest" description="Disordered" evidence="1">
    <location>
        <begin position="193"/>
        <end position="217"/>
    </location>
</feature>
<evidence type="ECO:0000313" key="3">
    <source>
        <dbReference type="Ensembl" id="ENSCINP00000031360.1"/>
    </source>
</evidence>
<reference evidence="3" key="4">
    <citation type="submission" date="2025-09" db="UniProtKB">
        <authorList>
            <consortium name="Ensembl"/>
        </authorList>
    </citation>
    <scope>IDENTIFICATION</scope>
</reference>
<feature type="domain" description="Pericentriolar material 1 protein C-terminal" evidence="2">
    <location>
        <begin position="116"/>
        <end position="308"/>
    </location>
</feature>
<dbReference type="GeneTree" id="ENSGT00390000006641"/>
<evidence type="ECO:0000313" key="4">
    <source>
        <dbReference type="Proteomes" id="UP000008144"/>
    </source>
</evidence>
<sequence>MQSDHPNVDLIYGLSRSFGWNTGHYEETNPMRYSARSMTRSPMYYQKPTNLQQFSPRANKQQASPQATVERKVNLNRSSKLPNAIVKEKQPEMNNNNKKVKTETVENLGNESASNPLFEGLRDTIYSEAAALISQNECRPHFLIELFRELQQLNSDYLRQHCLYVVRDIVSGYLTESPRARKSIRKTGGLCEEVGNYSENTPSESMVQSDDNNGPSMPTTGATLRYDYALDVSSGSELSTPIPSIDDDATNPFATDYLGSTVVYLDEAMQKVREMERMKQEEKEPTNTNVGNRDYVSRVERLNKIDAKRIDTCIKGIMAKVSSY</sequence>
<name>H2XNX7_CIOIN</name>
<dbReference type="PANTHER" id="PTHR14164:SF12">
    <property type="entry name" value="PERICENTRIOLAR MATERIAL 1 PROTEIN"/>
    <property type="match status" value="1"/>
</dbReference>
<reference evidence="3" key="2">
    <citation type="journal article" date="2008" name="Genome Biol.">
        <title>Improved genome assembly and evidence-based global gene model set for the chordate Ciona intestinalis: new insight into intron and operon populations.</title>
        <authorList>
            <person name="Satou Y."/>
            <person name="Mineta K."/>
            <person name="Ogasawara M."/>
            <person name="Sasakura Y."/>
            <person name="Shoguchi E."/>
            <person name="Ueno K."/>
            <person name="Yamada L."/>
            <person name="Matsumoto J."/>
            <person name="Wasserscheid J."/>
            <person name="Dewar K."/>
            <person name="Wiley G.B."/>
            <person name="Macmil S.L."/>
            <person name="Roe B.A."/>
            <person name="Zeller R.W."/>
            <person name="Hastings K.E."/>
            <person name="Lemaire P."/>
            <person name="Lindquist E."/>
            <person name="Endo T."/>
            <person name="Hotta K."/>
            <person name="Inaba K."/>
        </authorList>
    </citation>
    <scope>NUCLEOTIDE SEQUENCE [LARGE SCALE GENOMIC DNA]</scope>
    <source>
        <strain evidence="3">wild type</strain>
    </source>
</reference>
<dbReference type="GO" id="GO:0005813">
    <property type="term" value="C:centrosome"/>
    <property type="evidence" value="ECO:0007669"/>
    <property type="project" value="InterPro"/>
</dbReference>
<dbReference type="InterPro" id="IPR024138">
    <property type="entry name" value="Pericentriolar_Pcm1"/>
</dbReference>
<dbReference type="InterPro" id="IPR031446">
    <property type="entry name" value="PCM1_C"/>
</dbReference>
<dbReference type="HOGENOM" id="CLU_857789_0_0_1"/>
<organism evidence="3 4">
    <name type="scientific">Ciona intestinalis</name>
    <name type="common">Transparent sea squirt</name>
    <name type="synonym">Ascidia intestinalis</name>
    <dbReference type="NCBI Taxonomy" id="7719"/>
    <lineage>
        <taxon>Eukaryota</taxon>
        <taxon>Metazoa</taxon>
        <taxon>Chordata</taxon>
        <taxon>Tunicata</taxon>
        <taxon>Ascidiacea</taxon>
        <taxon>Phlebobranchia</taxon>
        <taxon>Cionidae</taxon>
        <taxon>Ciona</taxon>
    </lineage>
</organism>
<dbReference type="GO" id="GO:0060271">
    <property type="term" value="P:cilium assembly"/>
    <property type="evidence" value="ECO:0007669"/>
    <property type="project" value="InterPro"/>
</dbReference>
<dbReference type="AlphaFoldDB" id="H2XNX7"/>
<evidence type="ECO:0000256" key="1">
    <source>
        <dbReference type="SAM" id="MobiDB-lite"/>
    </source>
</evidence>
<dbReference type="PANTHER" id="PTHR14164">
    <property type="entry name" value="PERICENTRIOLAR MATERIAL 1-RELATED"/>
    <property type="match status" value="1"/>
</dbReference>